<keyword evidence="3" id="KW-1185">Reference proteome</keyword>
<organism evidence="2 3">
    <name type="scientific">Stegodyphus mimosarum</name>
    <name type="common">African social velvet spider</name>
    <dbReference type="NCBI Taxonomy" id="407821"/>
    <lineage>
        <taxon>Eukaryota</taxon>
        <taxon>Metazoa</taxon>
        <taxon>Ecdysozoa</taxon>
        <taxon>Arthropoda</taxon>
        <taxon>Chelicerata</taxon>
        <taxon>Arachnida</taxon>
        <taxon>Araneae</taxon>
        <taxon>Araneomorphae</taxon>
        <taxon>Entelegynae</taxon>
        <taxon>Eresoidea</taxon>
        <taxon>Eresidae</taxon>
        <taxon>Stegodyphus</taxon>
    </lineage>
</organism>
<dbReference type="InterPro" id="IPR039919">
    <property type="entry name" value="ARHGEF10/ARHGEF17"/>
</dbReference>
<dbReference type="Proteomes" id="UP000054359">
    <property type="component" value="Unassembled WGS sequence"/>
</dbReference>
<gene>
    <name evidence="2" type="ORF">X975_11589</name>
</gene>
<protein>
    <submittedName>
        <fullName evidence="2">Uncharacterized protein</fullName>
    </submittedName>
</protein>
<keyword evidence="1" id="KW-0344">Guanine-nucleotide releasing factor</keyword>
<dbReference type="STRING" id="407821.A0A087TEU9"/>
<reference evidence="2 3" key="1">
    <citation type="submission" date="2013-11" db="EMBL/GenBank/DDBJ databases">
        <title>Genome sequencing of Stegodyphus mimosarum.</title>
        <authorList>
            <person name="Bechsgaard J."/>
        </authorList>
    </citation>
    <scope>NUCLEOTIDE SEQUENCE [LARGE SCALE GENOMIC DNA]</scope>
</reference>
<dbReference type="AlphaFoldDB" id="A0A087TEU9"/>
<feature type="non-terminal residue" evidence="2">
    <location>
        <position position="86"/>
    </location>
</feature>
<dbReference type="GO" id="GO:0005085">
    <property type="term" value="F:guanyl-nucleotide exchange factor activity"/>
    <property type="evidence" value="ECO:0007669"/>
    <property type="project" value="UniProtKB-KW"/>
</dbReference>
<sequence length="86" mass="9918">MISTLSCQHQALEDVVKDMLMNLNRQLAEKQASSSHLLSLELSIIINEEIENITLIFSNPEQRMVWQNAFLEAKEKLDKYSEKISP</sequence>
<dbReference type="PANTHER" id="PTHR12877:SF15">
    <property type="entry name" value="RHO GUANINE NUCLEOTIDE EXCHANGE FACTOR 17"/>
    <property type="match status" value="1"/>
</dbReference>
<evidence type="ECO:0000313" key="3">
    <source>
        <dbReference type="Proteomes" id="UP000054359"/>
    </source>
</evidence>
<dbReference type="PANTHER" id="PTHR12877">
    <property type="entry name" value="RHO GUANINE NUCLEOTIDE EXCHANGE FACTOR"/>
    <property type="match status" value="1"/>
</dbReference>
<dbReference type="EMBL" id="KK114894">
    <property type="protein sequence ID" value="KFM63638.1"/>
    <property type="molecule type" value="Genomic_DNA"/>
</dbReference>
<proteinExistence type="predicted"/>
<evidence type="ECO:0000256" key="1">
    <source>
        <dbReference type="ARBA" id="ARBA00022658"/>
    </source>
</evidence>
<evidence type="ECO:0000313" key="2">
    <source>
        <dbReference type="EMBL" id="KFM63638.1"/>
    </source>
</evidence>
<name>A0A087TEU9_STEMI</name>
<dbReference type="GO" id="GO:0030036">
    <property type="term" value="P:actin cytoskeleton organization"/>
    <property type="evidence" value="ECO:0007669"/>
    <property type="project" value="TreeGrafter"/>
</dbReference>
<accession>A0A087TEU9</accession>